<feature type="transmembrane region" description="Helical" evidence="1">
    <location>
        <begin position="55"/>
        <end position="72"/>
    </location>
</feature>
<sequence>MILKALCLVAAIINSQTIEEIARLEQALKFGQVPAGLIVPDPASGVNDGSGPMELSALVWLTVLFLASIFCFMDHIPQCFAATVKRLRIENVAVALLQSVVVAAGILTEIISDKLHGHVRFLSLP</sequence>
<dbReference type="EMBL" id="JAAMPC010000015">
    <property type="protein sequence ID" value="KAG2260036.1"/>
    <property type="molecule type" value="Genomic_DNA"/>
</dbReference>
<reference evidence="2 3" key="1">
    <citation type="submission" date="2020-02" db="EMBL/GenBank/DDBJ databases">
        <authorList>
            <person name="Ma Q."/>
            <person name="Huang Y."/>
            <person name="Song X."/>
            <person name="Pei D."/>
        </authorList>
    </citation>
    <scope>NUCLEOTIDE SEQUENCE [LARGE SCALE GENOMIC DNA]</scope>
    <source>
        <strain evidence="2">Sxm20200214</strain>
        <tissue evidence="2">Leaf</tissue>
    </source>
</reference>
<keyword evidence="1" id="KW-0812">Transmembrane</keyword>
<keyword evidence="1" id="KW-1133">Transmembrane helix</keyword>
<evidence type="ECO:0000313" key="3">
    <source>
        <dbReference type="Proteomes" id="UP000886595"/>
    </source>
</evidence>
<name>A0A8X7PXT8_BRACI</name>
<keyword evidence="1" id="KW-0472">Membrane</keyword>
<comment type="caution">
    <text evidence="2">The sequence shown here is derived from an EMBL/GenBank/DDBJ whole genome shotgun (WGS) entry which is preliminary data.</text>
</comment>
<evidence type="ECO:0000256" key="1">
    <source>
        <dbReference type="SAM" id="Phobius"/>
    </source>
</evidence>
<feature type="transmembrane region" description="Helical" evidence="1">
    <location>
        <begin position="92"/>
        <end position="112"/>
    </location>
</feature>
<protein>
    <submittedName>
        <fullName evidence="2">Uncharacterized protein</fullName>
    </submittedName>
</protein>
<accession>A0A8X7PXT8</accession>
<proteinExistence type="predicted"/>
<dbReference type="OrthoDB" id="433501at2759"/>
<dbReference type="AlphaFoldDB" id="A0A8X7PXT8"/>
<gene>
    <name evidence="2" type="ORF">Bca52824_079330</name>
</gene>
<dbReference type="Proteomes" id="UP000886595">
    <property type="component" value="Unassembled WGS sequence"/>
</dbReference>
<keyword evidence="3" id="KW-1185">Reference proteome</keyword>
<evidence type="ECO:0000313" key="2">
    <source>
        <dbReference type="EMBL" id="KAG2260036.1"/>
    </source>
</evidence>
<organism evidence="2 3">
    <name type="scientific">Brassica carinata</name>
    <name type="common">Ethiopian mustard</name>
    <name type="synonym">Abyssinian cabbage</name>
    <dbReference type="NCBI Taxonomy" id="52824"/>
    <lineage>
        <taxon>Eukaryota</taxon>
        <taxon>Viridiplantae</taxon>
        <taxon>Streptophyta</taxon>
        <taxon>Embryophyta</taxon>
        <taxon>Tracheophyta</taxon>
        <taxon>Spermatophyta</taxon>
        <taxon>Magnoliopsida</taxon>
        <taxon>eudicotyledons</taxon>
        <taxon>Gunneridae</taxon>
        <taxon>Pentapetalae</taxon>
        <taxon>rosids</taxon>
        <taxon>malvids</taxon>
        <taxon>Brassicales</taxon>
        <taxon>Brassicaceae</taxon>
        <taxon>Brassiceae</taxon>
        <taxon>Brassica</taxon>
    </lineage>
</organism>